<reference evidence="2" key="1">
    <citation type="journal article" date="2019" name="Int. J. Syst. Evol. Microbiol.">
        <title>The Global Catalogue of Microorganisms (GCM) 10K type strain sequencing project: providing services to taxonomists for standard genome sequencing and annotation.</title>
        <authorList>
            <consortium name="The Broad Institute Genomics Platform"/>
            <consortium name="The Broad Institute Genome Sequencing Center for Infectious Disease"/>
            <person name="Wu L."/>
            <person name="Ma J."/>
        </authorList>
    </citation>
    <scope>NUCLEOTIDE SEQUENCE [LARGE SCALE GENOMIC DNA]</scope>
    <source>
        <strain evidence="2">KACC 12649</strain>
    </source>
</reference>
<protein>
    <submittedName>
        <fullName evidence="1">Uncharacterized protein</fullName>
    </submittedName>
</protein>
<evidence type="ECO:0000313" key="1">
    <source>
        <dbReference type="EMBL" id="MFC5458850.1"/>
    </source>
</evidence>
<gene>
    <name evidence="1" type="ORF">ACFPN5_03365</name>
</gene>
<dbReference type="EMBL" id="JBHSMU010000004">
    <property type="protein sequence ID" value="MFC5458850.1"/>
    <property type="molecule type" value="Genomic_DNA"/>
</dbReference>
<comment type="caution">
    <text evidence="1">The sequence shown here is derived from an EMBL/GenBank/DDBJ whole genome shotgun (WGS) entry which is preliminary data.</text>
</comment>
<sequence length="126" mass="13605">MFQPPEGIRILSSRDSWPGVRYDFIVNNADLQHVSESLIGLLDKGIALFVNDHRRNDSEGGLILEKTSGQLRRMTGGHGYSSDWSTVSEAAAIAEVAATLAATIRGANLGGGHFTTSYRPKPQNHG</sequence>
<name>A0ABW0KZI8_9BURK</name>
<accession>A0ABW0KZI8</accession>
<keyword evidence="2" id="KW-1185">Reference proteome</keyword>
<evidence type="ECO:0000313" key="2">
    <source>
        <dbReference type="Proteomes" id="UP001596050"/>
    </source>
</evidence>
<dbReference type="RefSeq" id="WP_379780105.1">
    <property type="nucleotide sequence ID" value="NZ_JBHSMU010000004.1"/>
</dbReference>
<proteinExistence type="predicted"/>
<dbReference type="Proteomes" id="UP001596050">
    <property type="component" value="Unassembled WGS sequence"/>
</dbReference>
<organism evidence="1 2">
    <name type="scientific">Massilia niabensis</name>
    <dbReference type="NCBI Taxonomy" id="544910"/>
    <lineage>
        <taxon>Bacteria</taxon>
        <taxon>Pseudomonadati</taxon>
        <taxon>Pseudomonadota</taxon>
        <taxon>Betaproteobacteria</taxon>
        <taxon>Burkholderiales</taxon>
        <taxon>Oxalobacteraceae</taxon>
        <taxon>Telluria group</taxon>
        <taxon>Massilia</taxon>
    </lineage>
</organism>